<dbReference type="AlphaFoldDB" id="A0A1P8BH19"/>
<dbReference type="Proteomes" id="UP000006548">
    <property type="component" value="Chromosome 5"/>
</dbReference>
<dbReference type="ProteomicsDB" id="206198"/>
<dbReference type="TAIR" id="AT5G05653"/>
<proteinExistence type="predicted"/>
<dbReference type="RefSeq" id="NP_001332475.1">
    <property type="nucleotide sequence ID" value="NM_001342831.1"/>
</dbReference>
<dbReference type="GeneID" id="28720742"/>
<dbReference type="EMBL" id="CP002688">
    <property type="protein sequence ID" value="ANM70901.1"/>
    <property type="molecule type" value="Genomic_DNA"/>
</dbReference>
<accession>A0A1P8BH19</accession>
<evidence type="ECO:0000313" key="2">
    <source>
        <dbReference type="EMBL" id="ANM70901.1"/>
    </source>
</evidence>
<reference evidence="3" key="2">
    <citation type="journal article" date="2017" name="Plant J.">
        <title>Araport11: a complete reannotation of the Arabidopsis thaliana reference genome.</title>
        <authorList>
            <person name="Cheng C.Y."/>
            <person name="Krishnakumar V."/>
            <person name="Chan A.P."/>
            <person name="Thibaud-Nissen F."/>
            <person name="Schobel S."/>
            <person name="Town C.D."/>
        </authorList>
    </citation>
    <scope>GENOME REANNOTATION</scope>
    <source>
        <strain evidence="3">cv. Columbia</strain>
    </source>
</reference>
<gene>
    <name evidence="1 2" type="ordered locus">At5g05653</name>
</gene>
<dbReference type="InParanoid" id="A0A1P8BH19"/>
<sequence length="54" mass="5842">MSFHTNTASFVERVLNGVISADNSGSTTPKVDKGWTSNVKMVVMGAEKRNLTKV</sequence>
<dbReference type="Araport" id="AT5G05653"/>
<reference evidence="2 3" key="1">
    <citation type="journal article" date="2000" name="Nature">
        <title>Sequence and analysis of chromosome 5 of the plant Arabidopsis thaliana.</title>
        <authorList>
            <consortium name="Kazusa DNA Research Institute"/>
            <consortium name="Cold Spring Harbor and Washington University in St Louis Sequencing Consortium"/>
            <consortium name="European Union Arabidopsis Genome Sequencing Consortium"/>
            <person name="Tabata S."/>
            <person name="Kaneko T."/>
            <person name="Nakamura Y."/>
            <person name="Kotani H."/>
            <person name="Kato T."/>
            <person name="Asamizu E."/>
            <person name="Miyajima N."/>
            <person name="Sasamoto S."/>
            <person name="Kimura T."/>
            <person name="Hosouchi T."/>
            <person name="Kawashima K."/>
            <person name="Kohara M."/>
            <person name="Matsumoto M."/>
            <person name="Matsuno A."/>
            <person name="Muraki A."/>
            <person name="Nakayama S."/>
            <person name="Nakazaki N."/>
            <person name="Naruo K."/>
            <person name="Okumura S."/>
            <person name="Shinpo S."/>
            <person name="Takeuchi C."/>
            <person name="Wada T."/>
            <person name="Watanabe A."/>
            <person name="Yamada M."/>
            <person name="Yasuda M."/>
            <person name="Sato S."/>
            <person name="de la Bastide M."/>
            <person name="Huang E."/>
            <person name="Spiegel L."/>
            <person name="Gnoj L."/>
            <person name="O'Shaughnessy A."/>
            <person name="Preston R."/>
            <person name="Habermann K."/>
            <person name="Murray J."/>
            <person name="Johnson D."/>
            <person name="Rohlfing T."/>
            <person name="Nelson J."/>
            <person name="Stoneking T."/>
            <person name="Pepin K."/>
            <person name="Spieth J."/>
            <person name="Sekhon M."/>
            <person name="Armstrong J."/>
            <person name="Becker M."/>
            <person name="Belter E."/>
            <person name="Cordum H."/>
            <person name="Cordes M."/>
            <person name="Courtney L."/>
            <person name="Courtney W."/>
            <person name="Dante M."/>
            <person name="Du H."/>
            <person name="Edwards J."/>
            <person name="Fryman J."/>
            <person name="Haakensen B."/>
            <person name="Lamar E."/>
            <person name="Latreille P."/>
            <person name="Leonard S."/>
            <person name="Meyer R."/>
            <person name="Mulvaney E."/>
            <person name="Ozersky P."/>
            <person name="Riley A."/>
            <person name="Strowmatt C."/>
            <person name="Wagner-McPherson C."/>
            <person name="Wollam A."/>
            <person name="Yoakum M."/>
            <person name="Bell M."/>
            <person name="Dedhia N."/>
            <person name="Parnell L."/>
            <person name="Shah R."/>
            <person name="Rodriguez M."/>
            <person name="See L.H."/>
            <person name="Vil D."/>
            <person name="Baker J."/>
            <person name="Kirchoff K."/>
            <person name="Toth K."/>
            <person name="King L."/>
            <person name="Bahret A."/>
            <person name="Miller B."/>
            <person name="Marra M."/>
            <person name="Martienssen R."/>
            <person name="McCombie W.R."/>
            <person name="Wilson R.K."/>
            <person name="Murphy G."/>
            <person name="Bancroft I."/>
            <person name="Volckaert G."/>
            <person name="Wambutt R."/>
            <person name="Dusterhoft A."/>
            <person name="Stiekema W."/>
            <person name="Pohl T."/>
            <person name="Entian K.D."/>
            <person name="Terryn N."/>
            <person name="Hartley N."/>
            <person name="Bent E."/>
            <person name="Johnson S."/>
            <person name="Langham S.A."/>
            <person name="McCullagh B."/>
            <person name="Robben J."/>
            <person name="Grymonprez B."/>
            <person name="Zimmermann W."/>
            <person name="Ramsperger U."/>
            <person name="Wedler H."/>
            <person name="Balke K."/>
            <person name="Wedler E."/>
            <person name="Peters S."/>
            <person name="van Staveren M."/>
            <person name="Dirkse W."/>
            <person name="Mooijman P."/>
            <person name="Lankhorst R.K."/>
            <person name="Weitzenegger T."/>
            <person name="Bothe G."/>
            <person name="Rose M."/>
            <person name="Hauf J."/>
            <person name="Berneiser S."/>
            <person name="Hempel S."/>
            <person name="Feldpausch M."/>
            <person name="Lamberth S."/>
            <person name="Villarroel R."/>
            <person name="Gielen J."/>
            <person name="Ardiles W."/>
            <person name="Bents O."/>
            <person name="Lemcke K."/>
            <person name="Kolesov G."/>
            <person name="Mayer K."/>
            <person name="Rudd S."/>
            <person name="Schoof H."/>
            <person name="Schueller C."/>
            <person name="Zaccaria P."/>
            <person name="Mewes H.W."/>
            <person name="Bevan M."/>
            <person name="Fransz P."/>
        </authorList>
    </citation>
    <scope>NUCLEOTIDE SEQUENCE [LARGE SCALE GENOMIC DNA]</scope>
    <source>
        <strain evidence="3">cv. Columbia</strain>
    </source>
</reference>
<keyword evidence="3" id="KW-1185">Reference proteome</keyword>
<dbReference type="KEGG" id="ath:AT5G05653"/>
<organism evidence="2 3">
    <name type="scientific">Arabidopsis thaliana</name>
    <name type="common">Mouse-ear cress</name>
    <dbReference type="NCBI Taxonomy" id="3702"/>
    <lineage>
        <taxon>Eukaryota</taxon>
        <taxon>Viridiplantae</taxon>
        <taxon>Streptophyta</taxon>
        <taxon>Embryophyta</taxon>
        <taxon>Tracheophyta</taxon>
        <taxon>Spermatophyta</taxon>
        <taxon>Magnoliopsida</taxon>
        <taxon>eudicotyledons</taxon>
        <taxon>Gunneridae</taxon>
        <taxon>Pentapetalae</taxon>
        <taxon>rosids</taxon>
        <taxon>malvids</taxon>
        <taxon>Brassicales</taxon>
        <taxon>Brassicaceae</taxon>
        <taxon>Camelineae</taxon>
        <taxon>Arabidopsis</taxon>
    </lineage>
</organism>
<evidence type="ECO:0000313" key="3">
    <source>
        <dbReference type="Proteomes" id="UP000006548"/>
    </source>
</evidence>
<name>A0A1P8BH19_ARATH</name>
<protein>
    <submittedName>
        <fullName evidence="2">Uncharacterized protein</fullName>
    </submittedName>
</protein>
<evidence type="ECO:0000313" key="1">
    <source>
        <dbReference type="Araport" id="AT5G05653"/>
    </source>
</evidence>